<protein>
    <submittedName>
        <fullName evidence="7">NTE family protein</fullName>
    </submittedName>
</protein>
<dbReference type="Pfam" id="PF01734">
    <property type="entry name" value="Patatin"/>
    <property type="match status" value="1"/>
</dbReference>
<dbReference type="InterPro" id="IPR050301">
    <property type="entry name" value="NTE"/>
</dbReference>
<dbReference type="PANTHER" id="PTHR14226">
    <property type="entry name" value="NEUROPATHY TARGET ESTERASE/SWISS CHEESE D.MELANOGASTER"/>
    <property type="match status" value="1"/>
</dbReference>
<dbReference type="InterPro" id="IPR016035">
    <property type="entry name" value="Acyl_Trfase/lysoPLipase"/>
</dbReference>
<organism evidence="7 8">
    <name type="scientific">Nocardioides marmoribigeumensis</name>
    <dbReference type="NCBI Taxonomy" id="433649"/>
    <lineage>
        <taxon>Bacteria</taxon>
        <taxon>Bacillati</taxon>
        <taxon>Actinomycetota</taxon>
        <taxon>Actinomycetes</taxon>
        <taxon>Propionibacteriales</taxon>
        <taxon>Nocardioidaceae</taxon>
        <taxon>Nocardioides</taxon>
    </lineage>
</organism>
<keyword evidence="3 4" id="KW-0443">Lipid metabolism</keyword>
<dbReference type="PANTHER" id="PTHR14226:SF57">
    <property type="entry name" value="BLR7027 PROTEIN"/>
    <property type="match status" value="1"/>
</dbReference>
<evidence type="ECO:0000259" key="6">
    <source>
        <dbReference type="PROSITE" id="PS51635"/>
    </source>
</evidence>
<dbReference type="RefSeq" id="WP_310299597.1">
    <property type="nucleotide sequence ID" value="NZ_BAAAPS010000007.1"/>
</dbReference>
<feature type="short sequence motif" description="GXSXG" evidence="4">
    <location>
        <begin position="48"/>
        <end position="52"/>
    </location>
</feature>
<dbReference type="Gene3D" id="3.40.1090.10">
    <property type="entry name" value="Cytosolic phospholipase A2 catalytic domain"/>
    <property type="match status" value="2"/>
</dbReference>
<evidence type="ECO:0000256" key="2">
    <source>
        <dbReference type="ARBA" id="ARBA00022963"/>
    </source>
</evidence>
<dbReference type="EMBL" id="JAVDYG010000001">
    <property type="protein sequence ID" value="MDR7361532.1"/>
    <property type="molecule type" value="Genomic_DNA"/>
</dbReference>
<feature type="domain" description="PNPLA" evidence="6">
    <location>
        <begin position="13"/>
        <end position="207"/>
    </location>
</feature>
<dbReference type="InterPro" id="IPR002641">
    <property type="entry name" value="PNPLA_dom"/>
</dbReference>
<keyword evidence="2 4" id="KW-0442">Lipid degradation</keyword>
<feature type="active site" description="Proton acceptor" evidence="4">
    <location>
        <position position="191"/>
    </location>
</feature>
<accession>A0ABU2BSA6</accession>
<dbReference type="Proteomes" id="UP001183648">
    <property type="component" value="Unassembled WGS sequence"/>
</dbReference>
<keyword evidence="5" id="KW-0812">Transmembrane</keyword>
<feature type="short sequence motif" description="DGA/G" evidence="4">
    <location>
        <begin position="191"/>
        <end position="193"/>
    </location>
</feature>
<evidence type="ECO:0000256" key="4">
    <source>
        <dbReference type="PROSITE-ProRule" id="PRU01161"/>
    </source>
</evidence>
<keyword evidence="1 4" id="KW-0378">Hydrolase</keyword>
<proteinExistence type="predicted"/>
<evidence type="ECO:0000256" key="5">
    <source>
        <dbReference type="SAM" id="Phobius"/>
    </source>
</evidence>
<comment type="caution">
    <text evidence="7">The sequence shown here is derived from an EMBL/GenBank/DDBJ whole genome shotgun (WGS) entry which is preliminary data.</text>
</comment>
<evidence type="ECO:0000313" key="8">
    <source>
        <dbReference type="Proteomes" id="UP001183648"/>
    </source>
</evidence>
<feature type="active site" description="Nucleophile" evidence="4">
    <location>
        <position position="50"/>
    </location>
</feature>
<evidence type="ECO:0000256" key="3">
    <source>
        <dbReference type="ARBA" id="ARBA00023098"/>
    </source>
</evidence>
<name>A0ABU2BSA6_9ACTN</name>
<evidence type="ECO:0000256" key="1">
    <source>
        <dbReference type="ARBA" id="ARBA00022801"/>
    </source>
</evidence>
<gene>
    <name evidence="7" type="ORF">J2S63_001085</name>
</gene>
<feature type="transmembrane region" description="Helical" evidence="5">
    <location>
        <begin position="12"/>
        <end position="30"/>
    </location>
</feature>
<keyword evidence="8" id="KW-1185">Reference proteome</keyword>
<reference evidence="7 8" key="1">
    <citation type="submission" date="2023-07" db="EMBL/GenBank/DDBJ databases">
        <title>Sequencing the genomes of 1000 actinobacteria strains.</title>
        <authorList>
            <person name="Klenk H.-P."/>
        </authorList>
    </citation>
    <scope>NUCLEOTIDE SEQUENCE [LARGE SCALE GENOMIC DNA]</scope>
    <source>
        <strain evidence="7 8">DSM 19426</strain>
    </source>
</reference>
<dbReference type="PROSITE" id="PS51635">
    <property type="entry name" value="PNPLA"/>
    <property type="match status" value="1"/>
</dbReference>
<dbReference type="SUPFAM" id="SSF52151">
    <property type="entry name" value="FabD/lysophospholipase-like"/>
    <property type="match status" value="1"/>
</dbReference>
<feature type="short sequence motif" description="GXGXXG" evidence="4">
    <location>
        <begin position="17"/>
        <end position="22"/>
    </location>
</feature>
<keyword evidence="5" id="KW-1133">Transmembrane helix</keyword>
<keyword evidence="5" id="KW-0472">Membrane</keyword>
<evidence type="ECO:0000313" key="7">
    <source>
        <dbReference type="EMBL" id="MDR7361532.1"/>
    </source>
</evidence>
<sequence>MTTQPQPDLRTALVLGGGGITGIAWMLGILKGLRDAGVDLTDADIVVGTSAGSVVGAQVTSGLDLDALYAGQLEPPDHEIGAAFGLRELVSLVGPALLPGSPRARRRRVGSLALRAHPGSGHDRVEVIKSRIQVGDWPDRDLRVTAVEAETGRFAVWTRELGVDLVEAVASSCAVPGVWPPVAIKDHRYIDGGVRTPANADLAHDADAVVVLAPIPRGLSKAGSVESQMRRLPARSTSVVPDKESLRAFGRNVLDPAKRAGAARAGLRQSADLVERVRVVWG</sequence>